<proteinExistence type="predicted"/>
<sequence length="141" mass="15004">MSTLAPTRVPAAPTAGPAPASFDAFLSALREPDTAAPVLSARRYVAALNIDLQTLADQAHVHRNTVARAPQSASVQQFLREAIRVIRAAADLSGDVQRALFWYRNEPLAVFDYQTAETLVSAGRADDVVRYVASLEAGAAG</sequence>
<accession>A0A2A7SB70</accession>
<name>A0A2A7SB70_BURGA</name>
<dbReference type="Proteomes" id="UP000220629">
    <property type="component" value="Unassembled WGS sequence"/>
</dbReference>
<dbReference type="AlphaFoldDB" id="A0A2A7SB70"/>
<protein>
    <submittedName>
        <fullName evidence="1">DUF2384 domain-containing protein</fullName>
    </submittedName>
</protein>
<comment type="caution">
    <text evidence="1">The sequence shown here is derived from an EMBL/GenBank/DDBJ whole genome shotgun (WGS) entry which is preliminary data.</text>
</comment>
<reference evidence="2" key="1">
    <citation type="submission" date="2017-09" db="EMBL/GenBank/DDBJ databases">
        <title>FDA dAtabase for Regulatory Grade micrObial Sequences (FDA-ARGOS): Supporting development and validation of Infectious Disease Dx tests.</title>
        <authorList>
            <person name="Minogue T."/>
            <person name="Wolcott M."/>
            <person name="Wasieloski L."/>
            <person name="Aguilar W."/>
            <person name="Moore D."/>
            <person name="Tallon L."/>
            <person name="Sadzewicz L."/>
            <person name="Ott S."/>
            <person name="Zhao X."/>
            <person name="Nagaraj S."/>
            <person name="Vavikolanu K."/>
            <person name="Aluvathingal J."/>
            <person name="Nadendla S."/>
            <person name="Sichtig H."/>
        </authorList>
    </citation>
    <scope>NUCLEOTIDE SEQUENCE [LARGE SCALE GENOMIC DNA]</scope>
    <source>
        <strain evidence="2">FDAARGOS_390</strain>
    </source>
</reference>
<organism evidence="1 2">
    <name type="scientific">Burkholderia gladioli</name>
    <name type="common">Pseudomonas marginata</name>
    <name type="synonym">Phytomonas marginata</name>
    <dbReference type="NCBI Taxonomy" id="28095"/>
    <lineage>
        <taxon>Bacteria</taxon>
        <taxon>Pseudomonadati</taxon>
        <taxon>Pseudomonadota</taxon>
        <taxon>Betaproteobacteria</taxon>
        <taxon>Burkholderiales</taxon>
        <taxon>Burkholderiaceae</taxon>
        <taxon>Burkholderia</taxon>
    </lineage>
</organism>
<evidence type="ECO:0000313" key="2">
    <source>
        <dbReference type="Proteomes" id="UP000220629"/>
    </source>
</evidence>
<gene>
    <name evidence="1" type="ORF">CRM94_16110</name>
</gene>
<dbReference type="EMBL" id="PDDY01000002">
    <property type="protein sequence ID" value="PEH40535.1"/>
    <property type="molecule type" value="Genomic_DNA"/>
</dbReference>
<evidence type="ECO:0000313" key="1">
    <source>
        <dbReference type="EMBL" id="PEH40535.1"/>
    </source>
</evidence>
<dbReference type="RefSeq" id="WP_098153239.1">
    <property type="nucleotide sequence ID" value="NZ_JAYNCN010000044.1"/>
</dbReference>